<evidence type="ECO:0000313" key="3">
    <source>
        <dbReference type="Proteomes" id="UP000051861"/>
    </source>
</evidence>
<dbReference type="Pfam" id="PF13860">
    <property type="entry name" value="FlgD_ig"/>
    <property type="match status" value="1"/>
</dbReference>
<organism evidence="2 3">
    <name type="scientific">candidate division WOR-1 bacterium DG_54_3</name>
    <dbReference type="NCBI Taxonomy" id="1703775"/>
    <lineage>
        <taxon>Bacteria</taxon>
        <taxon>Bacillati</taxon>
        <taxon>Saganbacteria</taxon>
    </lineage>
</organism>
<dbReference type="Proteomes" id="UP000051861">
    <property type="component" value="Unassembled WGS sequence"/>
</dbReference>
<proteinExistence type="predicted"/>
<feature type="domain" description="FlgD/Vpr Ig-like" evidence="1">
    <location>
        <begin position="68"/>
        <end position="123"/>
    </location>
</feature>
<evidence type="ECO:0000259" key="1">
    <source>
        <dbReference type="Pfam" id="PF13860"/>
    </source>
</evidence>
<reference evidence="2 3" key="1">
    <citation type="journal article" date="2015" name="Microbiome">
        <title>Genomic resolution of linkages in carbon, nitrogen, and sulfur cycling among widespread estuary sediment bacteria.</title>
        <authorList>
            <person name="Baker B.J."/>
            <person name="Lazar C.S."/>
            <person name="Teske A.P."/>
            <person name="Dick G.J."/>
        </authorList>
    </citation>
    <scope>NUCLEOTIDE SEQUENCE [LARGE SCALE GENOMIC DNA]</scope>
    <source>
        <strain evidence="2">DG_54_3</strain>
    </source>
</reference>
<dbReference type="AlphaFoldDB" id="A0A0S7XRC5"/>
<accession>A0A0S7XRC5</accession>
<dbReference type="NCBIfam" id="TIGR04183">
    <property type="entry name" value="Por_Secre_tail"/>
    <property type="match status" value="1"/>
</dbReference>
<evidence type="ECO:0000313" key="2">
    <source>
        <dbReference type="EMBL" id="KPJ64412.1"/>
    </source>
</evidence>
<feature type="non-terminal residue" evidence="2">
    <location>
        <position position="1"/>
    </location>
</feature>
<gene>
    <name evidence="2" type="ORF">AMJ44_12865</name>
</gene>
<protein>
    <recommendedName>
        <fullName evidence="1">FlgD/Vpr Ig-like domain-containing protein</fullName>
    </recommendedName>
</protein>
<dbReference type="InterPro" id="IPR026444">
    <property type="entry name" value="Secre_tail"/>
</dbReference>
<dbReference type="EMBL" id="LIZX01000184">
    <property type="protein sequence ID" value="KPJ64412.1"/>
    <property type="molecule type" value="Genomic_DNA"/>
</dbReference>
<dbReference type="InterPro" id="IPR025965">
    <property type="entry name" value="FlgD/Vpr_Ig-like"/>
</dbReference>
<comment type="caution">
    <text evidence="2">The sequence shown here is derived from an EMBL/GenBank/DDBJ whole genome shotgun (WGS) entry which is preliminary data.</text>
</comment>
<name>A0A0S7XRC5_UNCSA</name>
<dbReference type="Gene3D" id="2.60.40.4070">
    <property type="match status" value="1"/>
</dbReference>
<sequence>NFQPEQLQYAHAYHPTESLYAVVEYAIMIGQKPTLVAEEEVETPRFFELFQSFPNPFNNHTVIKYSLSKATDVSLVIYNILGQKVRTLVRKEKQSGLVTVIWDGKDDSGRNLSSGIYFYRLQAGKFAQTKRMVLLK</sequence>